<dbReference type="RefSeq" id="XP_007782512.1">
    <property type="nucleotide sequence ID" value="XM_007784322.1"/>
</dbReference>
<evidence type="ECO:0000256" key="4">
    <source>
        <dbReference type="SAM" id="Phobius"/>
    </source>
</evidence>
<reference evidence="7" key="1">
    <citation type="submission" date="2012-06" db="EMBL/GenBank/DDBJ databases">
        <title>The genome sequence of Coniosporium apollinis CBS 100218.</title>
        <authorList>
            <consortium name="The Broad Institute Genome Sequencing Platform"/>
            <person name="Cuomo C."/>
            <person name="Gorbushina A."/>
            <person name="Noack S."/>
            <person name="Walker B."/>
            <person name="Young S.K."/>
            <person name="Zeng Q."/>
            <person name="Gargeya S."/>
            <person name="Fitzgerald M."/>
            <person name="Haas B."/>
            <person name="Abouelleil A."/>
            <person name="Alvarado L."/>
            <person name="Arachchi H.M."/>
            <person name="Berlin A.M."/>
            <person name="Chapman S.B."/>
            <person name="Goldberg J."/>
            <person name="Griggs A."/>
            <person name="Gujja S."/>
            <person name="Hansen M."/>
            <person name="Howarth C."/>
            <person name="Imamovic A."/>
            <person name="Larimer J."/>
            <person name="McCowan C."/>
            <person name="Montmayeur A."/>
            <person name="Murphy C."/>
            <person name="Neiman D."/>
            <person name="Pearson M."/>
            <person name="Priest M."/>
            <person name="Roberts A."/>
            <person name="Saif S."/>
            <person name="Shea T."/>
            <person name="Sisk P."/>
            <person name="Sykes S."/>
            <person name="Wortman J."/>
            <person name="Nusbaum C."/>
            <person name="Birren B."/>
        </authorList>
    </citation>
    <scope>NUCLEOTIDE SEQUENCE [LARGE SCALE GENOMIC DNA]</scope>
    <source>
        <strain evidence="7">CBS 100218</strain>
    </source>
</reference>
<evidence type="ECO:0000259" key="5">
    <source>
        <dbReference type="Pfam" id="PF03537"/>
    </source>
</evidence>
<dbReference type="EMBL" id="JH767585">
    <property type="protein sequence ID" value="EON67195.1"/>
    <property type="molecule type" value="Genomic_DNA"/>
</dbReference>
<dbReference type="InterPro" id="IPR013785">
    <property type="entry name" value="Aldolase_TIM"/>
</dbReference>
<feature type="transmembrane region" description="Helical" evidence="4">
    <location>
        <begin position="21"/>
        <end position="43"/>
    </location>
</feature>
<dbReference type="PANTHER" id="PTHR35273">
    <property type="entry name" value="ALPHA-1,4 POLYGALACTOSAMINIDASE, PUTATIVE (AFU_ORTHOLOGUE AFUA_3G07890)-RELATED"/>
    <property type="match status" value="1"/>
</dbReference>
<accession>R7YZ20</accession>
<dbReference type="OMA" id="EYSECET"/>
<dbReference type="Pfam" id="PF03537">
    <property type="entry name" value="Glyco_hydro_114"/>
    <property type="match status" value="1"/>
</dbReference>
<proteinExistence type="predicted"/>
<dbReference type="GeneID" id="19903759"/>
<evidence type="ECO:0000256" key="1">
    <source>
        <dbReference type="ARBA" id="ARBA00001255"/>
    </source>
</evidence>
<organism evidence="6 7">
    <name type="scientific">Coniosporium apollinis (strain CBS 100218)</name>
    <name type="common">Rock-inhabiting black yeast</name>
    <dbReference type="NCBI Taxonomy" id="1168221"/>
    <lineage>
        <taxon>Eukaryota</taxon>
        <taxon>Fungi</taxon>
        <taxon>Dikarya</taxon>
        <taxon>Ascomycota</taxon>
        <taxon>Pezizomycotina</taxon>
        <taxon>Dothideomycetes</taxon>
        <taxon>Dothideomycetes incertae sedis</taxon>
        <taxon>Coniosporium</taxon>
    </lineage>
</organism>
<feature type="domain" description="Glycoside-hydrolase family GH114 TIM-barrel" evidence="5">
    <location>
        <begin position="79"/>
        <end position="336"/>
    </location>
</feature>
<dbReference type="HOGENOM" id="CLU_051214_1_1_1"/>
<dbReference type="PANTHER" id="PTHR35273:SF2">
    <property type="entry name" value="ALPHA-GALACTOSIDASE"/>
    <property type="match status" value="1"/>
</dbReference>
<evidence type="ECO:0000256" key="3">
    <source>
        <dbReference type="SAM" id="MobiDB-lite"/>
    </source>
</evidence>
<evidence type="ECO:0000256" key="2">
    <source>
        <dbReference type="ARBA" id="ARBA00012755"/>
    </source>
</evidence>
<dbReference type="SUPFAM" id="SSF51445">
    <property type="entry name" value="(Trans)glycosidases"/>
    <property type="match status" value="1"/>
</dbReference>
<dbReference type="InterPro" id="IPR004352">
    <property type="entry name" value="GH114_TIM-barrel"/>
</dbReference>
<comment type="catalytic activity">
    <reaction evidence="1">
        <text>Hydrolysis of terminal, non-reducing alpha-D-galactose residues in alpha-D-galactosides, including galactose oligosaccharides, galactomannans and galactolipids.</text>
        <dbReference type="EC" id="3.2.1.22"/>
    </reaction>
</comment>
<sequence>MEKPHHATRQSWWSRQSGARKLFYIAVPIVLLIALAVGLGVGLTRGGRDDGEEPDTTPSPTPTSPPRNGTIWQPAVNETWQIVLLKPLELAEDATSIEPDVSVYDIDLFTNEVGVIETLHRLGKRVICYFSAGSYEDYRPDSGQFQQSDRGGELDGWPGEYWLNVNSENVRNIMVERMRLASQKGCDAVDPDNIDGYVRQHFQRIIAEAIGLTTAEQSNENGLGLTQQDAINYMIFLSQEATRLNMSIGLKNAGEIIPQVTNVTHFSVNEQCVEYSECDTFAAFVEAGKPVFHIEYPSAAPSVQTNVVSNICSGNGDAEGAEQFSTVLKKMDLDGWVEYCNGETFTTGIAA</sequence>
<dbReference type="InterPro" id="IPR017853">
    <property type="entry name" value="GH"/>
</dbReference>
<keyword evidence="4" id="KW-0812">Transmembrane</keyword>
<keyword evidence="4" id="KW-0472">Membrane</keyword>
<keyword evidence="4" id="KW-1133">Transmembrane helix</keyword>
<dbReference type="Proteomes" id="UP000016924">
    <property type="component" value="Unassembled WGS sequence"/>
</dbReference>
<dbReference type="OrthoDB" id="2108802at2759"/>
<dbReference type="STRING" id="1168221.R7YZ20"/>
<dbReference type="GO" id="GO:0004557">
    <property type="term" value="F:alpha-galactosidase activity"/>
    <property type="evidence" value="ECO:0007669"/>
    <property type="project" value="UniProtKB-EC"/>
</dbReference>
<dbReference type="EC" id="3.2.1.22" evidence="2"/>
<keyword evidence="7" id="KW-1185">Reference proteome</keyword>
<evidence type="ECO:0000313" key="7">
    <source>
        <dbReference type="Proteomes" id="UP000016924"/>
    </source>
</evidence>
<name>R7YZ20_CONA1</name>
<dbReference type="AlphaFoldDB" id="R7YZ20"/>
<feature type="region of interest" description="Disordered" evidence="3">
    <location>
        <begin position="46"/>
        <end position="71"/>
    </location>
</feature>
<evidence type="ECO:0000313" key="6">
    <source>
        <dbReference type="EMBL" id="EON67195.1"/>
    </source>
</evidence>
<gene>
    <name evidence="6" type="ORF">W97_06448</name>
</gene>
<dbReference type="eggNOG" id="ENOG502RCTR">
    <property type="taxonomic scope" value="Eukaryota"/>
</dbReference>
<dbReference type="Gene3D" id="3.20.20.70">
    <property type="entry name" value="Aldolase class I"/>
    <property type="match status" value="1"/>
</dbReference>
<protein>
    <recommendedName>
        <fullName evidence="2">alpha-galactosidase</fullName>
        <ecNumber evidence="2">3.2.1.22</ecNumber>
    </recommendedName>
</protein>